<dbReference type="NCBIfam" id="TIGR02669">
    <property type="entry name" value="SpoIID_LytB"/>
    <property type="match status" value="1"/>
</dbReference>
<dbReference type="EMBL" id="CADCTX010000628">
    <property type="protein sequence ID" value="CAA9334801.1"/>
    <property type="molecule type" value="Genomic_DNA"/>
</dbReference>
<dbReference type="InterPro" id="IPR013486">
    <property type="entry name" value="SpoIID/LytB"/>
</dbReference>
<reference evidence="4" key="1">
    <citation type="submission" date="2020-02" db="EMBL/GenBank/DDBJ databases">
        <authorList>
            <person name="Meier V. D."/>
        </authorList>
    </citation>
    <scope>NUCLEOTIDE SEQUENCE</scope>
    <source>
        <strain evidence="4">AVDCRST_MAG40</strain>
    </source>
</reference>
<dbReference type="InterPro" id="IPR013693">
    <property type="entry name" value="SpoIID/LytB_N"/>
</dbReference>
<gene>
    <name evidence="4" type="ORF">AVDCRST_MAG40-2108</name>
</gene>
<name>A0A6J4LKG9_9BACT</name>
<dbReference type="PROSITE" id="PS51257">
    <property type="entry name" value="PROKAR_LIPOPROTEIN"/>
    <property type="match status" value="1"/>
</dbReference>
<sequence length="594" mass="62389">MQHRSRLWAALTIAGTISLASCADPGAVAPVPAPSGASASEVATADDAPPDSAELFVYPSDGPGPDETSGSEVGSDDGTMAAQSVAAAAAPAPRIRVGVIQVATRVTLGSAAGYTVRDKGTNLVLFSGTDGGAVTVSLLQVATSHFRLQVMCGSTSAVATRKAAAEALGHATLTEFVAGSNCTRLFLGEFAPPPANTFAARTTYRNTLIQQGLAGTDSFWRVVTLPGGVVYRVERGAEAKTSVNPVVLQSSDGIVTIGGVDGATTIPTRRYRGVAEARQSQAALAGINELPLEEYLYGVVPRELGPVAYPELEAQKAQAVAARTYGLEGIRTNKRGSDGYHLRATTDDQVYGGYADEHPVSSAAVDATAGVVATFEGRLISALFSSTSGGHTSDNEEAFAAAPAAYLRGVPDAERGEALAHVPTLEVFRAHANPASLRAAREGDFESDWARYHRWTFEWTMAEMSAVISAYARQPVGRVLAVNVLERGPSGRVLRIEYVTEAGTFTDTRDRIRSSLRYINASGTPANLLSTLFFVEPLRDPATKEPTGYRVYGGGFGHGVGLSQTGAVGMAQKGHTFEQILRHYYRGIAVAAEY</sequence>
<accession>A0A6J4LKG9</accession>
<feature type="region of interest" description="Disordered" evidence="1">
    <location>
        <begin position="32"/>
        <end position="77"/>
    </location>
</feature>
<feature type="signal peptide" evidence="2">
    <location>
        <begin position="1"/>
        <end position="23"/>
    </location>
</feature>
<evidence type="ECO:0000259" key="3">
    <source>
        <dbReference type="Pfam" id="PF08486"/>
    </source>
</evidence>
<dbReference type="GO" id="GO:0030435">
    <property type="term" value="P:sporulation resulting in formation of a cellular spore"/>
    <property type="evidence" value="ECO:0007669"/>
    <property type="project" value="InterPro"/>
</dbReference>
<feature type="compositionally biased region" description="Low complexity" evidence="1">
    <location>
        <begin position="32"/>
        <end position="43"/>
    </location>
</feature>
<proteinExistence type="predicted"/>
<organism evidence="4">
    <name type="scientific">uncultured Gemmatimonadaceae bacterium</name>
    <dbReference type="NCBI Taxonomy" id="246130"/>
    <lineage>
        <taxon>Bacteria</taxon>
        <taxon>Pseudomonadati</taxon>
        <taxon>Gemmatimonadota</taxon>
        <taxon>Gemmatimonadia</taxon>
        <taxon>Gemmatimonadales</taxon>
        <taxon>Gemmatimonadaceae</taxon>
        <taxon>environmental samples</taxon>
    </lineage>
</organism>
<evidence type="ECO:0000313" key="4">
    <source>
        <dbReference type="EMBL" id="CAA9334801.1"/>
    </source>
</evidence>
<feature type="chain" id="PRO_5027048819" evidence="2">
    <location>
        <begin position="24"/>
        <end position="594"/>
    </location>
</feature>
<keyword evidence="2" id="KW-0732">Signal</keyword>
<evidence type="ECO:0000256" key="2">
    <source>
        <dbReference type="SAM" id="SignalP"/>
    </source>
</evidence>
<dbReference type="Pfam" id="PF08486">
    <property type="entry name" value="SpoIID"/>
    <property type="match status" value="1"/>
</dbReference>
<feature type="domain" description="Sporulation stage II protein D amidase enhancer LytB N-terminal" evidence="3">
    <location>
        <begin position="283"/>
        <end position="375"/>
    </location>
</feature>
<protein>
    <submittedName>
        <fullName evidence="4">SpoIID</fullName>
    </submittedName>
</protein>
<evidence type="ECO:0000256" key="1">
    <source>
        <dbReference type="SAM" id="MobiDB-lite"/>
    </source>
</evidence>
<dbReference type="AlphaFoldDB" id="A0A6J4LKG9"/>